<name>A3IHI4_9CHRO</name>
<protein>
    <submittedName>
        <fullName evidence="1">Uncharacterized protein</fullName>
    </submittedName>
</protein>
<comment type="caution">
    <text evidence="1">The sequence shown here is derived from an EMBL/GenBank/DDBJ whole genome shotgun (WGS) entry which is preliminary data.</text>
</comment>
<gene>
    <name evidence="1" type="ORF">CY0110_15762</name>
</gene>
<accession>A3IHI4</accession>
<keyword evidence="2" id="KW-1185">Reference proteome</keyword>
<organism evidence="1 2">
    <name type="scientific">Crocosphaera chwakensis CCY0110</name>
    <dbReference type="NCBI Taxonomy" id="391612"/>
    <lineage>
        <taxon>Bacteria</taxon>
        <taxon>Bacillati</taxon>
        <taxon>Cyanobacteriota</taxon>
        <taxon>Cyanophyceae</taxon>
        <taxon>Oscillatoriophycideae</taxon>
        <taxon>Chroococcales</taxon>
        <taxon>Aphanothecaceae</taxon>
        <taxon>Crocosphaera</taxon>
        <taxon>Crocosphaera chwakensis</taxon>
    </lineage>
</organism>
<evidence type="ECO:0000313" key="2">
    <source>
        <dbReference type="Proteomes" id="UP000003781"/>
    </source>
</evidence>
<dbReference type="Proteomes" id="UP000003781">
    <property type="component" value="Unassembled WGS sequence"/>
</dbReference>
<dbReference type="AlphaFoldDB" id="A3IHI4"/>
<reference evidence="1 2" key="1">
    <citation type="submission" date="2007-03" db="EMBL/GenBank/DDBJ databases">
        <authorList>
            <person name="Stal L."/>
            <person name="Ferriera S."/>
            <person name="Johnson J."/>
            <person name="Kravitz S."/>
            <person name="Beeson K."/>
            <person name="Sutton G."/>
            <person name="Rogers Y.-H."/>
            <person name="Friedman R."/>
            <person name="Frazier M."/>
            <person name="Venter J.C."/>
        </authorList>
    </citation>
    <scope>NUCLEOTIDE SEQUENCE [LARGE SCALE GENOMIC DNA]</scope>
    <source>
        <strain evidence="1 2">CCY0110</strain>
    </source>
</reference>
<proteinExistence type="predicted"/>
<dbReference type="EMBL" id="AAXW01000002">
    <property type="protein sequence ID" value="EAZ93266.1"/>
    <property type="molecule type" value="Genomic_DNA"/>
</dbReference>
<sequence length="24" mass="2659">MPMGAFKVNSSNSSSIFVKWLKIS</sequence>
<evidence type="ECO:0000313" key="1">
    <source>
        <dbReference type="EMBL" id="EAZ93266.1"/>
    </source>
</evidence>